<dbReference type="AlphaFoldDB" id="A0A084BB81"/>
<gene>
    <name evidence="2" type="ORF">S7711_06497</name>
</gene>
<accession>A0A084BB81</accession>
<evidence type="ECO:0000256" key="1">
    <source>
        <dbReference type="ARBA" id="ARBA00023002"/>
    </source>
</evidence>
<dbReference type="PANTHER" id="PTHR35870">
    <property type="entry name" value="PROTEIN, PUTATIVE (AFU_ORTHOLOGUE AFUA_5G03330)-RELATED"/>
    <property type="match status" value="1"/>
</dbReference>
<dbReference type="InterPro" id="IPR025337">
    <property type="entry name" value="Questin_oxidase-like"/>
</dbReference>
<proteinExistence type="predicted"/>
<dbReference type="Pfam" id="PF14027">
    <property type="entry name" value="Questin_oxidase"/>
    <property type="match status" value="1"/>
</dbReference>
<evidence type="ECO:0008006" key="4">
    <source>
        <dbReference type="Google" id="ProtNLM"/>
    </source>
</evidence>
<keyword evidence="3" id="KW-1185">Reference proteome</keyword>
<dbReference type="Proteomes" id="UP000028045">
    <property type="component" value="Unassembled WGS sequence"/>
</dbReference>
<dbReference type="HOGENOM" id="CLU_019145_2_1_1"/>
<sequence>MPASVDLSATPGLTHVGGLKEGSAKKASEFLIINHLLFHTRWKATFHSKPLLSPLNVQLFIPTFIADHIVHHLLALWALGATPSEIQDMWEYNQAYQTPIDAGKPSEPTAQKKDLSDPAVYKECLGNNACYGDYLKFFEDKIAEIGVTATLKEYLLKGDEVTDSVFYRMFSDLLHPVISLGCGLEFQQPSLVAEALAGACVHEIWPSFFLLPAEKYTQAQSPAETQSLLDIMHGFHNDDHIRNGVKHTDGFNKLADGLLTRVTPEELSPYLSQFQVRPDPEDLQRKMKDLMYTSMYVVAAAQHPGKRVAMDFITLHSATTSVFYPVILAQEGLTNEEKARLLETGARTSAAMYAACGSPALDTRAILDYKPRFPEHGWPELIHRSIVYRDEGHAAKLVRSLYSTEQLGDPAPGFPISKSDLIKIAHMGMDSIEMAFHETNGNKKPAAGPAIMARVGHGGEMVVNNMTRWVFYGGLEHSWDHVPEV</sequence>
<keyword evidence="1" id="KW-0560">Oxidoreductase</keyword>
<evidence type="ECO:0000313" key="2">
    <source>
        <dbReference type="EMBL" id="KEY74810.1"/>
    </source>
</evidence>
<name>A0A084BB81_STACB</name>
<evidence type="ECO:0000313" key="3">
    <source>
        <dbReference type="Proteomes" id="UP000028045"/>
    </source>
</evidence>
<dbReference type="OrthoDB" id="10004862at2759"/>
<dbReference type="EMBL" id="KL647473">
    <property type="protein sequence ID" value="KEY74810.1"/>
    <property type="molecule type" value="Genomic_DNA"/>
</dbReference>
<dbReference type="GO" id="GO:0016491">
    <property type="term" value="F:oxidoreductase activity"/>
    <property type="evidence" value="ECO:0007669"/>
    <property type="project" value="UniProtKB-KW"/>
</dbReference>
<reference evidence="2 3" key="1">
    <citation type="journal article" date="2014" name="BMC Genomics">
        <title>Comparative genome sequencing reveals chemotype-specific gene clusters in the toxigenic black mold Stachybotrys.</title>
        <authorList>
            <person name="Semeiks J."/>
            <person name="Borek D."/>
            <person name="Otwinowski Z."/>
            <person name="Grishin N.V."/>
        </authorList>
    </citation>
    <scope>NUCLEOTIDE SEQUENCE [LARGE SCALE GENOMIC DNA]</scope>
    <source>
        <strain evidence="3">CBS 109288 / IBT 7711</strain>
    </source>
</reference>
<organism evidence="2 3">
    <name type="scientific">Stachybotrys chartarum (strain CBS 109288 / IBT 7711)</name>
    <name type="common">Toxic black mold</name>
    <name type="synonym">Stilbospora chartarum</name>
    <dbReference type="NCBI Taxonomy" id="1280523"/>
    <lineage>
        <taxon>Eukaryota</taxon>
        <taxon>Fungi</taxon>
        <taxon>Dikarya</taxon>
        <taxon>Ascomycota</taxon>
        <taxon>Pezizomycotina</taxon>
        <taxon>Sordariomycetes</taxon>
        <taxon>Hypocreomycetidae</taxon>
        <taxon>Hypocreales</taxon>
        <taxon>Stachybotryaceae</taxon>
        <taxon>Stachybotrys</taxon>
    </lineage>
</organism>
<protein>
    <recommendedName>
        <fullName evidence="4">Oxidoreductase AflY</fullName>
    </recommendedName>
</protein>
<dbReference type="PANTHER" id="PTHR35870:SF1">
    <property type="entry name" value="PROTEIN, PUTATIVE (AFU_ORTHOLOGUE AFUA_5G03330)-RELATED"/>
    <property type="match status" value="1"/>
</dbReference>